<dbReference type="SMART" id="SM00943">
    <property type="entry name" value="Prim-Pol"/>
    <property type="match status" value="1"/>
</dbReference>
<feature type="compositionally biased region" description="Basic and acidic residues" evidence="5">
    <location>
        <begin position="192"/>
        <end position="201"/>
    </location>
</feature>
<dbReference type="GO" id="GO:0004386">
    <property type="term" value="F:helicase activity"/>
    <property type="evidence" value="ECO:0007669"/>
    <property type="project" value="UniProtKB-KW"/>
</dbReference>
<name>A0A0W8FEF9_9ZZZZ</name>
<comment type="caution">
    <text evidence="7">The sequence shown here is derived from an EMBL/GenBank/DDBJ whole genome shotgun (WGS) entry which is preliminary data.</text>
</comment>
<dbReference type="EMBL" id="LNQE01001367">
    <property type="protein sequence ID" value="KUG18723.1"/>
    <property type="molecule type" value="Genomic_DNA"/>
</dbReference>
<dbReference type="InterPro" id="IPR004968">
    <property type="entry name" value="DNA_primase/NTPase_C"/>
</dbReference>
<evidence type="ECO:0000256" key="4">
    <source>
        <dbReference type="ARBA" id="ARBA00022840"/>
    </source>
</evidence>
<sequence>MDAAFERALQRIPAQLRERPGTRFTVVLNGAKKPEGKDWSGPNGANYGINDAPLAGYLAEGHNYGVLCGHAGITVPDLDDLATLTELGIIDRIPETMQARTGRGGLHLYLDCPELENQIGLYHPSLKDEDGEPLHLGEIQSKGQQVVGPGSIHPNGNRYEIINDAPILKISKADLLKIFDGLILTGIEDPAEEPRRAESRRRSSGGHGLGDYIPIDQVAWPKDIKERHGSEVIGTHPLHDSKGGKNFSVNTDKNCWHCFRHGSGGGPLEWLAVEAGRISCQDAKPGCLNKETFKKVLQIARDRGFDIPEPEKRRPAPNNQAANFMDIDFEELTEGGNAHRLERIHGDDMRFNHTHKKWYLWERGRWKVDGNGGAARLADDVVASLYLLAAKTTDSKERDRVAGFAKTSDSRKGIANMLALAANREKFALTAGDFDRDPWLLGAGEVTIDLKTCEAREPRREDFITMQAGAVYDSSADCPLWKKFLKDIFAGNEDLIHYIKRAVGYCLTGSTSEQIFFFCYGTGANGKSVFQAVLRALMGEYAKQADFSSFLIQRNEKVRNDLAGLAGARVITAVEAEEGGRLSMQVLKSWTGGDPITARFLFGENFTFKPQGKIWLAANTKPAITERNYAAWRRVHLIPFNVTIPPEERDPLLESKLIDELPGIFNWSLGGLRDYLKVGLKTPEAVTKATKEYRQENDSIESFIAECCELGRLKVCKNTELYPCYLNFCGMSGLKALSQHKFSPEMNSKPGISSKKSKFGVEWKGLDLKPNWTGDASKQEASSQSGDPKDDALGQNVERKLIFTLREGVSTQSVKPSSKEAIDSDDASTQSVTKPINQPSNQTSGDGDKRETGDNSVNNLTDVSKEDPGFQKFKSGMKKRTCCLCGRSFAYDLTPYYGKDKTGFICATCHMEGPPAEPEAANPQTTLEAGA</sequence>
<accession>A0A0W8FEF9</accession>
<keyword evidence="4" id="KW-0067">ATP-binding</keyword>
<dbReference type="InterPro" id="IPR027417">
    <property type="entry name" value="P-loop_NTPase"/>
</dbReference>
<dbReference type="GO" id="GO:0006260">
    <property type="term" value="P:DNA replication"/>
    <property type="evidence" value="ECO:0007669"/>
    <property type="project" value="InterPro"/>
</dbReference>
<protein>
    <submittedName>
        <fullName evidence="7">Dna primase/helicase, phage-associated</fullName>
    </submittedName>
</protein>
<keyword evidence="2" id="KW-0378">Hydrolase</keyword>
<dbReference type="NCBIfam" id="TIGR01613">
    <property type="entry name" value="primase_Cterm"/>
    <property type="match status" value="1"/>
</dbReference>
<evidence type="ECO:0000259" key="6">
    <source>
        <dbReference type="PROSITE" id="PS51206"/>
    </source>
</evidence>
<dbReference type="InterPro" id="IPR014015">
    <property type="entry name" value="Helicase_SF3_DNA-vir"/>
</dbReference>
<evidence type="ECO:0000256" key="2">
    <source>
        <dbReference type="ARBA" id="ARBA00022801"/>
    </source>
</evidence>
<dbReference type="InterPro" id="IPR051620">
    <property type="entry name" value="ORF904-like_C"/>
</dbReference>
<dbReference type="CDD" id="cd04859">
    <property type="entry name" value="Prim_Pol"/>
    <property type="match status" value="1"/>
</dbReference>
<dbReference type="SUPFAM" id="SSF52540">
    <property type="entry name" value="P-loop containing nucleoside triphosphate hydrolases"/>
    <property type="match status" value="1"/>
</dbReference>
<keyword evidence="1" id="KW-0547">Nucleotide-binding</keyword>
<dbReference type="InterPro" id="IPR045455">
    <property type="entry name" value="NrS-1_pol-like_helicase"/>
</dbReference>
<dbReference type="GO" id="GO:0008270">
    <property type="term" value="F:zinc ion binding"/>
    <property type="evidence" value="ECO:0007669"/>
    <property type="project" value="InterPro"/>
</dbReference>
<dbReference type="GO" id="GO:0005524">
    <property type="term" value="F:ATP binding"/>
    <property type="evidence" value="ECO:0007669"/>
    <property type="project" value="UniProtKB-KW"/>
</dbReference>
<dbReference type="SUPFAM" id="SSF57783">
    <property type="entry name" value="Zinc beta-ribbon"/>
    <property type="match status" value="1"/>
</dbReference>
<dbReference type="SMART" id="SM00885">
    <property type="entry name" value="D5_N"/>
    <property type="match status" value="1"/>
</dbReference>
<dbReference type="InterPro" id="IPR006500">
    <property type="entry name" value="Helicase_put_C_phage/plasmid"/>
</dbReference>
<dbReference type="Pfam" id="PF09250">
    <property type="entry name" value="Prim-Pol"/>
    <property type="match status" value="1"/>
</dbReference>
<evidence type="ECO:0000256" key="1">
    <source>
        <dbReference type="ARBA" id="ARBA00022741"/>
    </source>
</evidence>
<feature type="region of interest" description="Disordered" evidence="5">
    <location>
        <begin position="191"/>
        <end position="210"/>
    </location>
</feature>
<dbReference type="Gene3D" id="3.40.50.300">
    <property type="entry name" value="P-loop containing nucleotide triphosphate hydrolases"/>
    <property type="match status" value="1"/>
</dbReference>
<dbReference type="InterPro" id="IPR036977">
    <property type="entry name" value="DNA_primase_Znf_CHC2"/>
</dbReference>
<keyword evidence="3 7" id="KW-0347">Helicase</keyword>
<dbReference type="PANTHER" id="PTHR35372">
    <property type="entry name" value="ATP BINDING PROTEIN-RELATED"/>
    <property type="match status" value="1"/>
</dbReference>
<dbReference type="PANTHER" id="PTHR35372:SF2">
    <property type="entry name" value="SF3 HELICASE DOMAIN-CONTAINING PROTEIN"/>
    <property type="match status" value="1"/>
</dbReference>
<dbReference type="Pfam" id="PF03288">
    <property type="entry name" value="Pox_D5"/>
    <property type="match status" value="1"/>
</dbReference>
<feature type="domain" description="SF3 helicase" evidence="6">
    <location>
        <begin position="494"/>
        <end position="653"/>
    </location>
</feature>
<dbReference type="AlphaFoldDB" id="A0A0W8FEF9"/>
<dbReference type="InterPro" id="IPR015330">
    <property type="entry name" value="DNA_primase/pol_bifunc_N"/>
</dbReference>
<dbReference type="GO" id="GO:0016787">
    <property type="term" value="F:hydrolase activity"/>
    <property type="evidence" value="ECO:0007669"/>
    <property type="project" value="UniProtKB-KW"/>
</dbReference>
<feature type="region of interest" description="Disordered" evidence="5">
    <location>
        <begin position="770"/>
        <end position="793"/>
    </location>
</feature>
<feature type="compositionally biased region" description="Polar residues" evidence="5">
    <location>
        <begin position="774"/>
        <end position="786"/>
    </location>
</feature>
<evidence type="ECO:0000256" key="3">
    <source>
        <dbReference type="ARBA" id="ARBA00022806"/>
    </source>
</evidence>
<dbReference type="SUPFAM" id="SSF56747">
    <property type="entry name" value="Prim-pol domain"/>
    <property type="match status" value="1"/>
</dbReference>
<proteinExistence type="predicted"/>
<dbReference type="GO" id="GO:0003677">
    <property type="term" value="F:DNA binding"/>
    <property type="evidence" value="ECO:0007669"/>
    <property type="project" value="InterPro"/>
</dbReference>
<evidence type="ECO:0000313" key="7">
    <source>
        <dbReference type="EMBL" id="KUG18723.1"/>
    </source>
</evidence>
<dbReference type="Pfam" id="PF08706">
    <property type="entry name" value="D5_N"/>
    <property type="match status" value="1"/>
</dbReference>
<gene>
    <name evidence="7" type="ORF">ASZ90_011575</name>
</gene>
<dbReference type="Pfam" id="PF19263">
    <property type="entry name" value="DUF5906"/>
    <property type="match status" value="1"/>
</dbReference>
<reference evidence="7" key="1">
    <citation type="journal article" date="2015" name="Proc. Natl. Acad. Sci. U.S.A.">
        <title>Networks of energetic and metabolic interactions define dynamics in microbial communities.</title>
        <authorList>
            <person name="Embree M."/>
            <person name="Liu J.K."/>
            <person name="Al-Bassam M.M."/>
            <person name="Zengler K."/>
        </authorList>
    </citation>
    <scope>NUCLEOTIDE SEQUENCE</scope>
</reference>
<dbReference type="Gene3D" id="3.90.580.10">
    <property type="entry name" value="Zinc finger, CHC2-type domain"/>
    <property type="match status" value="1"/>
</dbReference>
<feature type="region of interest" description="Disordered" evidence="5">
    <location>
        <begin position="812"/>
        <end position="871"/>
    </location>
</feature>
<dbReference type="InterPro" id="IPR014818">
    <property type="entry name" value="Phage/plasmid_primase_P4_C"/>
</dbReference>
<organism evidence="7">
    <name type="scientific">hydrocarbon metagenome</name>
    <dbReference type="NCBI Taxonomy" id="938273"/>
    <lineage>
        <taxon>unclassified sequences</taxon>
        <taxon>metagenomes</taxon>
        <taxon>ecological metagenomes</taxon>
    </lineage>
</organism>
<dbReference type="PROSITE" id="PS51206">
    <property type="entry name" value="SF3_HELICASE_1"/>
    <property type="match status" value="1"/>
</dbReference>
<feature type="compositionally biased region" description="Polar residues" evidence="5">
    <location>
        <begin position="827"/>
        <end position="845"/>
    </location>
</feature>
<evidence type="ECO:0000256" key="5">
    <source>
        <dbReference type="SAM" id="MobiDB-lite"/>
    </source>
</evidence>